<dbReference type="Gene3D" id="3.40.50.1820">
    <property type="entry name" value="alpha/beta hydrolase"/>
    <property type="match status" value="1"/>
</dbReference>
<dbReference type="PANTHER" id="PTHR43194:SF2">
    <property type="entry name" value="PEROXISOMAL MEMBRANE PROTEIN LPX1"/>
    <property type="match status" value="1"/>
</dbReference>
<dbReference type="AlphaFoldDB" id="A0A069D0K1"/>
<organism evidence="2 3">
    <name type="scientific">Weissella oryzae (strain DSM 25784 / JCM 18191 / LMG 30913 / SG25)</name>
    <dbReference type="NCBI Taxonomy" id="1329250"/>
    <lineage>
        <taxon>Bacteria</taxon>
        <taxon>Bacillati</taxon>
        <taxon>Bacillota</taxon>
        <taxon>Bacilli</taxon>
        <taxon>Lactobacillales</taxon>
        <taxon>Lactobacillaceae</taxon>
        <taxon>Weissella</taxon>
    </lineage>
</organism>
<keyword evidence="2" id="KW-0575">Peroxidase</keyword>
<gene>
    <name evidence="2" type="ORF">WOSG25_051080</name>
</gene>
<sequence length="263" mass="29769">MFFKTNDNVRLYYADSGQGIPLIFLSGFGGNSIEWAKQKNFFNAAGYRTITMDYRNHGQSARTNRGLRIARLSMDLANLIERLKLSQVVMIGSSMGAGVIWSYLSLFGTQNVRGVVSIDQSPYGLDDDNWRFGALHITEARLAADVNRIANLKYTVGAVDTDLHEKLRQAQEEQPFDFLQNKPLLLDNLRQDWRDVLRYAQIPQLFLAGANSPIWSSDHTAFCKALVQDGYGESYIFERVGHLAHLEASQEFNEVVGHWLQNS</sequence>
<protein>
    <submittedName>
        <fullName evidence="2">Halo peroxidase</fullName>
    </submittedName>
</protein>
<dbReference type="Pfam" id="PF00561">
    <property type="entry name" value="Abhydrolase_1"/>
    <property type="match status" value="1"/>
</dbReference>
<dbReference type="eggNOG" id="COG2267">
    <property type="taxonomic scope" value="Bacteria"/>
</dbReference>
<dbReference type="PANTHER" id="PTHR43194">
    <property type="entry name" value="HYDROLASE ALPHA/BETA FOLD FAMILY"/>
    <property type="match status" value="1"/>
</dbReference>
<evidence type="ECO:0000313" key="3">
    <source>
        <dbReference type="Proteomes" id="UP000030643"/>
    </source>
</evidence>
<accession>A0A069D0K1</accession>
<keyword evidence="2" id="KW-0560">Oxidoreductase</keyword>
<dbReference type="EMBL" id="DF820488">
    <property type="protein sequence ID" value="GAK30836.1"/>
    <property type="molecule type" value="Genomic_DNA"/>
</dbReference>
<evidence type="ECO:0000259" key="1">
    <source>
        <dbReference type="Pfam" id="PF00561"/>
    </source>
</evidence>
<feature type="domain" description="AB hydrolase-1" evidence="1">
    <location>
        <begin position="21"/>
        <end position="247"/>
    </location>
</feature>
<dbReference type="RefSeq" id="WP_027698899.1">
    <property type="nucleotide sequence ID" value="NZ_DF820488.1"/>
</dbReference>
<keyword evidence="3" id="KW-1185">Reference proteome</keyword>
<dbReference type="GO" id="GO:0004601">
    <property type="term" value="F:peroxidase activity"/>
    <property type="evidence" value="ECO:0007669"/>
    <property type="project" value="UniProtKB-KW"/>
</dbReference>
<dbReference type="InterPro" id="IPR000073">
    <property type="entry name" value="AB_hydrolase_1"/>
</dbReference>
<dbReference type="STRING" id="1329250.WOSG25_051080"/>
<evidence type="ECO:0000313" key="2">
    <source>
        <dbReference type="EMBL" id="GAK30836.1"/>
    </source>
</evidence>
<dbReference type="OrthoDB" id="9805423at2"/>
<reference evidence="3" key="1">
    <citation type="journal article" date="2014" name="Genome Announc.">
        <title>Draft genome sequence of Weissella oryzae SG25T, isolated from fermented rice grains.</title>
        <authorList>
            <person name="Tanizawa Y."/>
            <person name="Fujisawa T."/>
            <person name="Mochizuki T."/>
            <person name="Kaminuma E."/>
            <person name="Suzuki Y."/>
            <person name="Nakamura Y."/>
            <person name="Tohno M."/>
        </authorList>
    </citation>
    <scope>NUCLEOTIDE SEQUENCE [LARGE SCALE GENOMIC DNA]</scope>
    <source>
        <strain evidence="3">DSM 25784 / JCM 18191 / LMG 30913 / SG25</strain>
    </source>
</reference>
<proteinExistence type="predicted"/>
<dbReference type="InterPro" id="IPR050228">
    <property type="entry name" value="Carboxylesterase_BioH"/>
</dbReference>
<dbReference type="Proteomes" id="UP000030643">
    <property type="component" value="Unassembled WGS sequence"/>
</dbReference>
<dbReference type="InterPro" id="IPR029058">
    <property type="entry name" value="AB_hydrolase_fold"/>
</dbReference>
<dbReference type="SUPFAM" id="SSF53474">
    <property type="entry name" value="alpha/beta-Hydrolases"/>
    <property type="match status" value="1"/>
</dbReference>
<name>A0A069D0K1_WEIOS</name>